<name>A0A8S1P852_PARPR</name>
<feature type="transmembrane region" description="Helical" evidence="3">
    <location>
        <begin position="364"/>
        <end position="384"/>
    </location>
</feature>
<feature type="modified residue" description="4-aspartylphosphate" evidence="1">
    <location>
        <position position="1091"/>
    </location>
</feature>
<evidence type="ECO:0000256" key="3">
    <source>
        <dbReference type="SAM" id="Phobius"/>
    </source>
</evidence>
<proteinExistence type="predicted"/>
<dbReference type="PROSITE" id="PS50082">
    <property type="entry name" value="WD_REPEATS_2"/>
    <property type="match status" value="4"/>
</dbReference>
<dbReference type="PROSITE" id="PS50109">
    <property type="entry name" value="HIS_KIN"/>
    <property type="match status" value="1"/>
</dbReference>
<dbReference type="AlphaFoldDB" id="A0A8S1P852"/>
<gene>
    <name evidence="6" type="ORF">PPRIM_AZ9-3.1.T1080107</name>
</gene>
<evidence type="ECO:0000256" key="2">
    <source>
        <dbReference type="PROSITE-ProRule" id="PRU00221"/>
    </source>
</evidence>
<feature type="domain" description="Histidine kinase" evidence="4">
    <location>
        <begin position="790"/>
        <end position="1011"/>
    </location>
</feature>
<dbReference type="InterPro" id="IPR001789">
    <property type="entry name" value="Sig_transdc_resp-reg_receiver"/>
</dbReference>
<dbReference type="CDD" id="cd00082">
    <property type="entry name" value="HisKA"/>
    <property type="match status" value="1"/>
</dbReference>
<dbReference type="Pfam" id="PF02518">
    <property type="entry name" value="HATPase_c"/>
    <property type="match status" value="1"/>
</dbReference>
<dbReference type="InterPro" id="IPR005467">
    <property type="entry name" value="His_kinase_dom"/>
</dbReference>
<dbReference type="InterPro" id="IPR001680">
    <property type="entry name" value="WD40_rpt"/>
</dbReference>
<protein>
    <submittedName>
        <fullName evidence="6">Uncharacterized protein</fullName>
    </submittedName>
</protein>
<dbReference type="InterPro" id="IPR019775">
    <property type="entry name" value="WD40_repeat_CS"/>
</dbReference>
<dbReference type="GO" id="GO:0000398">
    <property type="term" value="P:mRNA splicing, via spliceosome"/>
    <property type="evidence" value="ECO:0007669"/>
    <property type="project" value="TreeGrafter"/>
</dbReference>
<feature type="repeat" description="WD" evidence="2">
    <location>
        <begin position="179"/>
        <end position="214"/>
    </location>
</feature>
<dbReference type="PANTHER" id="PTHR19846">
    <property type="entry name" value="WD40 REPEAT PROTEIN"/>
    <property type="match status" value="1"/>
</dbReference>
<keyword evidence="3" id="KW-1133">Transmembrane helix</keyword>
<dbReference type="OMA" id="WHQIAKH"/>
<dbReference type="SMART" id="SM00388">
    <property type="entry name" value="HisKA"/>
    <property type="match status" value="1"/>
</dbReference>
<evidence type="ECO:0000256" key="1">
    <source>
        <dbReference type="PROSITE-ProRule" id="PRU00169"/>
    </source>
</evidence>
<evidence type="ECO:0000313" key="7">
    <source>
        <dbReference type="Proteomes" id="UP000688137"/>
    </source>
</evidence>
<dbReference type="PROSITE" id="PS50294">
    <property type="entry name" value="WD_REPEATS_REGION"/>
    <property type="match status" value="2"/>
</dbReference>
<dbReference type="PROSITE" id="PS50110">
    <property type="entry name" value="RESPONSE_REGULATORY"/>
    <property type="match status" value="1"/>
</dbReference>
<sequence>MNQRPKFQLENTFITHPLPLSCCILNKFETQIITAGYDQTCKIFNIESGAKLNEMQGHSNVIQCIEIDQNRDDLMATGSFDHTIKLWRPKSGICVETLKGHDAEVMCLSFGHNTKLASGSMDSTCNIYDIEKLKILHTIKDHKISIVGVKFHDSNVYTASFDGQISVNDTKTFKQIIKLQDDTKEIFQMTIDPSGRYLGTISGNKQCKIWDLKNLNKPLHTLTGHTQDLTTFTFDQLGTKILTGSQDSTVILYETSTGKMNQRFYGHTDEIVKIVYTQKHEILTASTDKTARLYTIDGVCQQILDGQEDGLMTLLVDQKGRMVITVGKDSTCQVWRFSIYLQFSIKNAIFLVEMGMKQQTQLQYIIINSFSLIIAILLFGMELLKKQHIYINRVSALILCLLNIELVQQEISSINTIQLLIFIVILITQFEDELKWHQIAKHSIIFYLFLRTLLQYKDLFNITQLLTCVLWQPINHWMLYKKKQLVINQLKKQSIDLSKCQFELTPQLCKDSSEQEEQCSSNLQGSSRISQNLKQLKQLYMNNPFSQIGDFDQKTISQFQKQTSTLDVPQIWNLLPFGIALINNQYEILNYNQKLLYFLKASDNDGRNIILNLDLLLESPESWESKSVNQISSHCSNRQSRRFQTKRQLSLISKSNHEQSSINPDGGTHSHLNGNFAFISSNNNQIRDEIMTIKSRYRNLDKLLKQFAMKSYSLNNNGDCSFQSIGQNIQIIKKVQDIGSKKYHFRIKVYELDTIENKINYLFVIENITNKEELRLLSVRYKFQQVLLNSLCHELRTPMNSTLSQLNALTSLISPQIRDKNLLPAIISAKKLMFQLNDILDYAQIDCKNFHLVNSQFELIEIFNIIQELFQQECNEKNLQLSFKFQNINDTQIIYSDKERIIRILINLIDNSIKFTNEGGKISVSVQQDNQYILFCVLDDGVGISDKILASIKNNKDFYMQDQYHKNETKLGLGLKISQQIAKYLCIDKELKIESKERQFTKISFRIESNYKQLNNLKFPSFQGCNFNINCDCIQILNVDDVRFNHSAIEALLNQHNIKMESAYNGQQAIQMVKKRLDKNCCKTYKLIFMDIEMPISNGYQASKEITAILDKNNLTDQTVIVMCSAYNGNENSNQAKACGIKEVLPKPIEQKQLKQLLDKYLL</sequence>
<dbReference type="InterPro" id="IPR003661">
    <property type="entry name" value="HisK_dim/P_dom"/>
</dbReference>
<dbReference type="SMART" id="SM00448">
    <property type="entry name" value="REC"/>
    <property type="match status" value="1"/>
</dbReference>
<accession>A0A8S1P852</accession>
<evidence type="ECO:0000259" key="5">
    <source>
        <dbReference type="PROSITE" id="PS50110"/>
    </source>
</evidence>
<dbReference type="Proteomes" id="UP000688137">
    <property type="component" value="Unassembled WGS sequence"/>
</dbReference>
<keyword evidence="7" id="KW-1185">Reference proteome</keyword>
<dbReference type="GO" id="GO:0030621">
    <property type="term" value="F:U4 snRNA binding"/>
    <property type="evidence" value="ECO:0007669"/>
    <property type="project" value="TreeGrafter"/>
</dbReference>
<organism evidence="6 7">
    <name type="scientific">Paramecium primaurelia</name>
    <dbReference type="NCBI Taxonomy" id="5886"/>
    <lineage>
        <taxon>Eukaryota</taxon>
        <taxon>Sar</taxon>
        <taxon>Alveolata</taxon>
        <taxon>Ciliophora</taxon>
        <taxon>Intramacronucleata</taxon>
        <taxon>Oligohymenophorea</taxon>
        <taxon>Peniculida</taxon>
        <taxon>Parameciidae</taxon>
        <taxon>Paramecium</taxon>
    </lineage>
</organism>
<feature type="transmembrane region" description="Helical" evidence="3">
    <location>
        <begin position="414"/>
        <end position="430"/>
    </location>
</feature>
<dbReference type="CDD" id="cd17546">
    <property type="entry name" value="REC_hyHK_CKI1_RcsC-like"/>
    <property type="match status" value="1"/>
</dbReference>
<feature type="repeat" description="WD" evidence="2">
    <location>
        <begin position="55"/>
        <end position="97"/>
    </location>
</feature>
<dbReference type="GO" id="GO:0046540">
    <property type="term" value="C:U4/U6 x U5 tri-snRNP complex"/>
    <property type="evidence" value="ECO:0007669"/>
    <property type="project" value="TreeGrafter"/>
</dbReference>
<dbReference type="PROSITE" id="PS00678">
    <property type="entry name" value="WD_REPEATS_1"/>
    <property type="match status" value="1"/>
</dbReference>
<keyword evidence="2" id="KW-0853">WD repeat</keyword>
<dbReference type="Pfam" id="PF00400">
    <property type="entry name" value="WD40"/>
    <property type="match status" value="4"/>
</dbReference>
<keyword evidence="3" id="KW-0812">Transmembrane</keyword>
<dbReference type="InterPro" id="IPR003594">
    <property type="entry name" value="HATPase_dom"/>
</dbReference>
<dbReference type="GO" id="GO:0017070">
    <property type="term" value="F:U6 snRNA binding"/>
    <property type="evidence" value="ECO:0007669"/>
    <property type="project" value="TreeGrafter"/>
</dbReference>
<keyword evidence="1" id="KW-0597">Phosphoprotein</keyword>
<comment type="caution">
    <text evidence="6">The sequence shown here is derived from an EMBL/GenBank/DDBJ whole genome shotgun (WGS) entry which is preliminary data.</text>
</comment>
<dbReference type="Pfam" id="PF00072">
    <property type="entry name" value="Response_reg"/>
    <property type="match status" value="1"/>
</dbReference>
<dbReference type="CDD" id="cd00200">
    <property type="entry name" value="WD40"/>
    <property type="match status" value="1"/>
</dbReference>
<feature type="repeat" description="WD" evidence="2">
    <location>
        <begin position="98"/>
        <end position="138"/>
    </location>
</feature>
<dbReference type="GO" id="GO:0000155">
    <property type="term" value="F:phosphorelay sensor kinase activity"/>
    <property type="evidence" value="ECO:0007669"/>
    <property type="project" value="InterPro"/>
</dbReference>
<feature type="repeat" description="WD" evidence="2">
    <location>
        <begin position="222"/>
        <end position="263"/>
    </location>
</feature>
<keyword evidence="3" id="KW-0472">Membrane</keyword>
<evidence type="ECO:0000313" key="6">
    <source>
        <dbReference type="EMBL" id="CAD8098978.1"/>
    </source>
</evidence>
<dbReference type="SMART" id="SM00320">
    <property type="entry name" value="WD40"/>
    <property type="match status" value="8"/>
</dbReference>
<reference evidence="6" key="1">
    <citation type="submission" date="2021-01" db="EMBL/GenBank/DDBJ databases">
        <authorList>
            <consortium name="Genoscope - CEA"/>
            <person name="William W."/>
        </authorList>
    </citation>
    <scope>NUCLEOTIDE SEQUENCE</scope>
</reference>
<dbReference type="PANTHER" id="PTHR19846:SF0">
    <property type="entry name" value="PRE-MRNA PROCESSING FACTOR 4"/>
    <property type="match status" value="1"/>
</dbReference>
<dbReference type="SMART" id="SM00387">
    <property type="entry name" value="HATPase_c"/>
    <property type="match status" value="1"/>
</dbReference>
<dbReference type="EMBL" id="CAJJDM010000111">
    <property type="protein sequence ID" value="CAD8098978.1"/>
    <property type="molecule type" value="Genomic_DNA"/>
</dbReference>
<dbReference type="CDD" id="cd00075">
    <property type="entry name" value="HATPase"/>
    <property type="match status" value="1"/>
</dbReference>
<feature type="domain" description="Response regulatory" evidence="5">
    <location>
        <begin position="1035"/>
        <end position="1162"/>
    </location>
</feature>
<evidence type="ECO:0000259" key="4">
    <source>
        <dbReference type="PROSITE" id="PS50109"/>
    </source>
</evidence>